<feature type="non-terminal residue" evidence="2">
    <location>
        <position position="1"/>
    </location>
</feature>
<dbReference type="EMBL" id="BARV01001607">
    <property type="protein sequence ID" value="GAH98184.1"/>
    <property type="molecule type" value="Genomic_DNA"/>
</dbReference>
<evidence type="ECO:0000313" key="2">
    <source>
        <dbReference type="EMBL" id="GAH98184.1"/>
    </source>
</evidence>
<name>X1L6X8_9ZZZZ</name>
<comment type="caution">
    <text evidence="2">The sequence shown here is derived from an EMBL/GenBank/DDBJ whole genome shotgun (WGS) entry which is preliminary data.</text>
</comment>
<sequence>ENEDISINDRLENIEEKLDNLHSSYVTREMFDIKLSAVNQSITMLWQLQLALLVIFGTPILADTYKKLKT</sequence>
<keyword evidence="1" id="KW-0812">Transmembrane</keyword>
<dbReference type="AlphaFoldDB" id="X1L6X8"/>
<evidence type="ECO:0000256" key="1">
    <source>
        <dbReference type="SAM" id="Phobius"/>
    </source>
</evidence>
<proteinExistence type="predicted"/>
<gene>
    <name evidence="2" type="ORF">S06H3_04549</name>
</gene>
<reference evidence="2" key="1">
    <citation type="journal article" date="2014" name="Front. Microbiol.">
        <title>High frequency of phylogenetically diverse reductive dehalogenase-homologous genes in deep subseafloor sedimentary metagenomes.</title>
        <authorList>
            <person name="Kawai M."/>
            <person name="Futagami T."/>
            <person name="Toyoda A."/>
            <person name="Takaki Y."/>
            <person name="Nishi S."/>
            <person name="Hori S."/>
            <person name="Arai W."/>
            <person name="Tsubouchi T."/>
            <person name="Morono Y."/>
            <person name="Uchiyama I."/>
            <person name="Ito T."/>
            <person name="Fujiyama A."/>
            <person name="Inagaki F."/>
            <person name="Takami H."/>
        </authorList>
    </citation>
    <scope>NUCLEOTIDE SEQUENCE</scope>
    <source>
        <strain evidence="2">Expedition CK06-06</strain>
    </source>
</reference>
<accession>X1L6X8</accession>
<feature type="transmembrane region" description="Helical" evidence="1">
    <location>
        <begin position="44"/>
        <end position="62"/>
    </location>
</feature>
<keyword evidence="1" id="KW-1133">Transmembrane helix</keyword>
<keyword evidence="1" id="KW-0472">Membrane</keyword>
<protein>
    <submittedName>
        <fullName evidence="2">Uncharacterized protein</fullName>
    </submittedName>
</protein>
<organism evidence="2">
    <name type="scientific">marine sediment metagenome</name>
    <dbReference type="NCBI Taxonomy" id="412755"/>
    <lineage>
        <taxon>unclassified sequences</taxon>
        <taxon>metagenomes</taxon>
        <taxon>ecological metagenomes</taxon>
    </lineage>
</organism>